<dbReference type="KEGG" id="ndi:NDAI_0I00240"/>
<dbReference type="GeneID" id="11496151"/>
<evidence type="ECO:0000256" key="2">
    <source>
        <dbReference type="ARBA" id="ARBA00022723"/>
    </source>
</evidence>
<evidence type="ECO:0000256" key="3">
    <source>
        <dbReference type="ARBA" id="ARBA00022833"/>
    </source>
</evidence>
<organism evidence="4 5">
    <name type="scientific">Naumovozyma dairenensis (strain ATCC 10597 / BCRC 20456 / CBS 421 / NBRC 0211 / NRRL Y-12639)</name>
    <name type="common">Saccharomyces dairenensis</name>
    <dbReference type="NCBI Taxonomy" id="1071378"/>
    <lineage>
        <taxon>Eukaryota</taxon>
        <taxon>Fungi</taxon>
        <taxon>Dikarya</taxon>
        <taxon>Ascomycota</taxon>
        <taxon>Saccharomycotina</taxon>
        <taxon>Saccharomycetes</taxon>
        <taxon>Saccharomycetales</taxon>
        <taxon>Saccharomycetaceae</taxon>
        <taxon>Naumovozyma</taxon>
    </lineage>
</organism>
<evidence type="ECO:0000313" key="5">
    <source>
        <dbReference type="Proteomes" id="UP000000689"/>
    </source>
</evidence>
<dbReference type="eggNOG" id="KOG1296">
    <property type="taxonomic scope" value="Eukaryota"/>
</dbReference>
<reference evidence="4 5" key="1">
    <citation type="journal article" date="2011" name="Proc. Natl. Acad. Sci. U.S.A.">
        <title>Evolutionary erosion of yeast sex chromosomes by mating-type switching accidents.</title>
        <authorList>
            <person name="Gordon J.L."/>
            <person name="Armisen D."/>
            <person name="Proux-Wera E."/>
            <person name="Oheigeartaigh S.S."/>
            <person name="Byrne K.P."/>
            <person name="Wolfe K.H."/>
        </authorList>
    </citation>
    <scope>NUCLEOTIDE SEQUENCE [LARGE SCALE GENOMIC DNA]</scope>
    <source>
        <strain evidence="5">ATCC 10597 / BCRC 20456 / CBS 421 / NBRC 0211 / NRRL Y-12639</strain>
    </source>
</reference>
<dbReference type="SUPFAM" id="SSF141678">
    <property type="entry name" value="MAL13P1.257-like"/>
    <property type="match status" value="1"/>
</dbReference>
<dbReference type="PANTHER" id="PTHR12857">
    <property type="entry name" value="CXXC MOTIF CONTAINING ZINC BINDING PROTEIN"/>
    <property type="match status" value="1"/>
</dbReference>
<protein>
    <submittedName>
        <fullName evidence="4">Uncharacterized protein</fullName>
    </submittedName>
</protein>
<dbReference type="GO" id="GO:0008270">
    <property type="term" value="F:zinc ion binding"/>
    <property type="evidence" value="ECO:0007669"/>
    <property type="project" value="TreeGrafter"/>
</dbReference>
<dbReference type="Proteomes" id="UP000000689">
    <property type="component" value="Chromosome 9"/>
</dbReference>
<dbReference type="Pfam" id="PF05907">
    <property type="entry name" value="CXXC_Zn-b_euk"/>
    <property type="match status" value="1"/>
</dbReference>
<dbReference type="RefSeq" id="XP_003671836.1">
    <property type="nucleotide sequence ID" value="XM_003671788.1"/>
</dbReference>
<dbReference type="OMA" id="INTFXEY"/>
<sequence>MLFLIIKGTLSENVRRLYVKDHDEKDAQSTKPAEYAFDLVCTSCREAHGSPVLINLVEKHEMPGSKGEASFIMKCKFCSKDISVNLLKFEKYLYNPDSGVEEDELEEKSIKLTRKKHGLKSLKENNNAAILQLDCRGCELTKFYPSSVMFQAELTSGNVMDCQFENGEDEWYDYDEDAGEEVSVSSFQSEIIKG</sequence>
<evidence type="ECO:0000256" key="1">
    <source>
        <dbReference type="ARBA" id="ARBA00007818"/>
    </source>
</evidence>
<keyword evidence="3" id="KW-0862">Zinc</keyword>
<gene>
    <name evidence="4" type="primary">NDAI0I00240</name>
    <name evidence="4" type="ordered locus">NDAI_0I00240</name>
</gene>
<dbReference type="OrthoDB" id="10248838at2759"/>
<dbReference type="PANTHER" id="PTHR12857:SF0">
    <property type="entry name" value="CXXC MOTIF CONTAINING ZINC BINDING PROTEIN"/>
    <property type="match status" value="1"/>
</dbReference>
<dbReference type="EMBL" id="HE580275">
    <property type="protein sequence ID" value="CCD26593.1"/>
    <property type="molecule type" value="Genomic_DNA"/>
</dbReference>
<name>G0WFN2_NAUDC</name>
<accession>G0WFN2</accession>
<proteinExistence type="inferred from homology"/>
<dbReference type="HOGENOM" id="CLU_114688_0_0_1"/>
<dbReference type="AlphaFoldDB" id="G0WFN2"/>
<dbReference type="InterPro" id="IPR008584">
    <property type="entry name" value="CXXC_Zn-binding_euk"/>
</dbReference>
<evidence type="ECO:0000313" key="4">
    <source>
        <dbReference type="EMBL" id="CCD26593.1"/>
    </source>
</evidence>
<keyword evidence="2" id="KW-0479">Metal-binding</keyword>
<keyword evidence="5" id="KW-1185">Reference proteome</keyword>
<comment type="similarity">
    <text evidence="1">Belongs to the UPF0587 family.</text>
</comment>